<dbReference type="InterPro" id="IPR032466">
    <property type="entry name" value="Metal_Hydrolase"/>
</dbReference>
<comment type="caution">
    <text evidence="3">The sequence shown here is derived from an EMBL/GenBank/DDBJ whole genome shotgun (WGS) entry which is preliminary data.</text>
</comment>
<dbReference type="SUPFAM" id="SSF51556">
    <property type="entry name" value="Metallo-dependent hydrolases"/>
    <property type="match status" value="1"/>
</dbReference>
<dbReference type="Pfam" id="PF04909">
    <property type="entry name" value="Amidohydro_2"/>
    <property type="match status" value="1"/>
</dbReference>
<evidence type="ECO:0000313" key="4">
    <source>
        <dbReference type="Proteomes" id="UP000013201"/>
    </source>
</evidence>
<evidence type="ECO:0000256" key="1">
    <source>
        <dbReference type="ARBA" id="ARBA00038310"/>
    </source>
</evidence>
<reference evidence="3 4" key="1">
    <citation type="submission" date="2013-03" db="EMBL/GenBank/DDBJ databases">
        <authorList>
            <person name="Le V."/>
        </authorList>
    </citation>
    <scope>NUCLEOTIDE SEQUENCE [LARGE SCALE GENOMIC DNA]</scope>
    <source>
        <strain evidence="3 4">BiD32</strain>
    </source>
</reference>
<feature type="domain" description="Amidohydrolase-related" evidence="2">
    <location>
        <begin position="5"/>
        <end position="217"/>
    </location>
</feature>
<evidence type="ECO:0000259" key="2">
    <source>
        <dbReference type="Pfam" id="PF04909"/>
    </source>
</evidence>
<dbReference type="InterPro" id="IPR052350">
    <property type="entry name" value="Metallo-dep_Lactonases"/>
</dbReference>
<dbReference type="PANTHER" id="PTHR43569">
    <property type="entry name" value="AMIDOHYDROLASE"/>
    <property type="match status" value="1"/>
</dbReference>
<gene>
    <name evidence="3" type="ORF">EBBID32_36050</name>
</gene>
<protein>
    <submittedName>
        <fullName evidence="3">L-fuconolactone hydrolase</fullName>
    </submittedName>
</protein>
<accession>N1MR91</accession>
<dbReference type="PANTHER" id="PTHR43569:SF2">
    <property type="entry name" value="AMIDOHYDROLASE-RELATED DOMAIN-CONTAINING PROTEIN"/>
    <property type="match status" value="1"/>
</dbReference>
<dbReference type="InterPro" id="IPR006680">
    <property type="entry name" value="Amidohydro-rel"/>
</dbReference>
<comment type="similarity">
    <text evidence="1">Belongs to the metallo-dependent hydrolases superfamily.</text>
</comment>
<proteinExistence type="inferred from homology"/>
<keyword evidence="3" id="KW-0378">Hydrolase</keyword>
<reference evidence="4" key="2">
    <citation type="submission" date="2013-04" db="EMBL/GenBank/DDBJ databases">
        <title>Bisphenol A degrading Sphingobium sp. strain BiD32.</title>
        <authorList>
            <person name="Nielsen J.L."/>
            <person name="Zhou N.A."/>
            <person name="Kjeldal H."/>
        </authorList>
    </citation>
    <scope>NUCLEOTIDE SEQUENCE [LARGE SCALE GENOMIC DNA]</scope>
    <source>
        <strain evidence="4">BiD32</strain>
    </source>
</reference>
<dbReference type="AlphaFoldDB" id="N1MR91"/>
<sequence length="220" mass="24683">MTEESRFLIACADQMPEIIAIVGWIDLRSDQIDLLLDQAADPRLVGYRHVVEGEAGDFLTETAFRRGIRTLMARDLSYDILINRHQLPSLPDFLDAVGPGRLVLDHGAKPDIRGGGWEPWAADLLAAARFPYLHCKLSGLVTEADAYVWQAAQIEPYLAHLLTAFGPERLMWGSDWPVCLRAASYEAVFRLVSDFVDRHCPQARTAIFGANAMRFYRKAP</sequence>
<dbReference type="GO" id="GO:0016787">
    <property type="term" value="F:hydrolase activity"/>
    <property type="evidence" value="ECO:0007669"/>
    <property type="project" value="UniProtKB-KW"/>
</dbReference>
<evidence type="ECO:0000313" key="3">
    <source>
        <dbReference type="EMBL" id="CCW19239.1"/>
    </source>
</evidence>
<name>N1MR91_9SPHN</name>
<dbReference type="Gene3D" id="3.20.20.140">
    <property type="entry name" value="Metal-dependent hydrolases"/>
    <property type="match status" value="1"/>
</dbReference>
<organism evidence="3 4">
    <name type="scientific">Sphingobium indicum BiD32</name>
    <dbReference type="NCBI Taxonomy" id="1301087"/>
    <lineage>
        <taxon>Bacteria</taxon>
        <taxon>Pseudomonadati</taxon>
        <taxon>Pseudomonadota</taxon>
        <taxon>Alphaproteobacteria</taxon>
        <taxon>Sphingomonadales</taxon>
        <taxon>Sphingomonadaceae</taxon>
        <taxon>Sphingobium</taxon>
    </lineage>
</organism>
<dbReference type="Proteomes" id="UP000013201">
    <property type="component" value="Unassembled WGS sequence"/>
</dbReference>
<dbReference type="EMBL" id="CAVK010000183">
    <property type="protein sequence ID" value="CCW19239.1"/>
    <property type="molecule type" value="Genomic_DNA"/>
</dbReference>
<keyword evidence="4" id="KW-1185">Reference proteome</keyword>